<dbReference type="GO" id="GO:0045900">
    <property type="term" value="P:negative regulation of translational elongation"/>
    <property type="evidence" value="ECO:0007669"/>
    <property type="project" value="TreeGrafter"/>
</dbReference>
<gene>
    <name evidence="6" type="primary">raiA</name>
    <name evidence="3" type="synonym">hpf</name>
    <name evidence="6" type="ORF">CGZ93_13775</name>
</gene>
<sequence length="211" mass="23504">MDVSVTGRHCHVSDDFRSHVLERMSTIEKLSEKVIRVEVQVSAYGNKRQPSESARCEITLRGKGPVVRAEAAAQEKLAAFEQALEKLRSQLRKAADRKKVHRGNHTPKSLRDAALQVPPLETESEPEENQTRTVAGIQVTGDGPLVVREKEHSSAPMTLERALEEMELVGHDFFLFVDAGSGKPSVVYRRKAYDYGVIRIDVTESEAVRSA</sequence>
<dbReference type="HAMAP" id="MF_00839">
    <property type="entry name" value="HPF"/>
    <property type="match status" value="1"/>
</dbReference>
<dbReference type="Gene3D" id="3.30.160.100">
    <property type="entry name" value="Ribosome hibernation promotion factor-like"/>
    <property type="match status" value="1"/>
</dbReference>
<dbReference type="Pfam" id="PF16321">
    <property type="entry name" value="Ribosom_S30AE_C"/>
    <property type="match status" value="1"/>
</dbReference>
<reference evidence="6 7" key="1">
    <citation type="submission" date="2017-07" db="EMBL/GenBank/DDBJ databases">
        <title>Draft whole genome sequences of clinical Proprionibacteriaceae strains.</title>
        <authorList>
            <person name="Bernier A.-M."/>
            <person name="Bernard K."/>
            <person name="Domingo M.-C."/>
        </authorList>
    </citation>
    <scope>NUCLEOTIDE SEQUENCE [LARGE SCALE GENOMIC DNA]</scope>
    <source>
        <strain evidence="6 7">NML 130396</strain>
    </source>
</reference>
<dbReference type="AlphaFoldDB" id="A0A255GUW1"/>
<dbReference type="InterPro" id="IPR036567">
    <property type="entry name" value="RHF-like"/>
</dbReference>
<evidence type="ECO:0000256" key="2">
    <source>
        <dbReference type="ARBA" id="ARBA00022845"/>
    </source>
</evidence>
<dbReference type="EMBL" id="NMVQ01000034">
    <property type="protein sequence ID" value="OYO19420.1"/>
    <property type="molecule type" value="Genomic_DNA"/>
</dbReference>
<dbReference type="PANTHER" id="PTHR33231">
    <property type="entry name" value="30S RIBOSOMAL PROTEIN"/>
    <property type="match status" value="1"/>
</dbReference>
<dbReference type="InterPro" id="IPR003489">
    <property type="entry name" value="RHF/RaiA"/>
</dbReference>
<keyword evidence="7" id="KW-1185">Reference proteome</keyword>
<dbReference type="FunFam" id="3.30.505.50:FF:000002">
    <property type="entry name" value="Ribosome hibernation promoting factor"/>
    <property type="match status" value="1"/>
</dbReference>
<feature type="domain" description="Sigma 54 modulation/S30EA ribosomal protein C-terminal" evidence="5">
    <location>
        <begin position="144"/>
        <end position="197"/>
    </location>
</feature>
<evidence type="ECO:0000313" key="7">
    <source>
        <dbReference type="Proteomes" id="UP000216311"/>
    </source>
</evidence>
<dbReference type="NCBIfam" id="TIGR00741">
    <property type="entry name" value="yfiA"/>
    <property type="match status" value="1"/>
</dbReference>
<dbReference type="Proteomes" id="UP000216311">
    <property type="component" value="Unassembled WGS sequence"/>
</dbReference>
<organism evidence="6 7">
    <name type="scientific">Enemella dayhoffiae</name>
    <dbReference type="NCBI Taxonomy" id="2016507"/>
    <lineage>
        <taxon>Bacteria</taxon>
        <taxon>Bacillati</taxon>
        <taxon>Actinomycetota</taxon>
        <taxon>Actinomycetes</taxon>
        <taxon>Propionibacteriales</taxon>
        <taxon>Propionibacteriaceae</taxon>
        <taxon>Enemella</taxon>
    </lineage>
</organism>
<keyword evidence="1 3" id="KW-0963">Cytoplasm</keyword>
<dbReference type="Gene3D" id="3.30.505.50">
    <property type="entry name" value="Sigma 54 modulation/S30EA ribosomal protein, C-terminal domain"/>
    <property type="match status" value="1"/>
</dbReference>
<dbReference type="PANTHER" id="PTHR33231:SF1">
    <property type="entry name" value="30S RIBOSOMAL PROTEIN"/>
    <property type="match status" value="1"/>
</dbReference>
<name>A0A255GUW1_9ACTN</name>
<comment type="subcellular location">
    <subcellularLocation>
        <location evidence="3">Cytoplasm</location>
    </subcellularLocation>
</comment>
<dbReference type="CDD" id="cd00552">
    <property type="entry name" value="RaiA"/>
    <property type="match status" value="1"/>
</dbReference>
<dbReference type="GO" id="GO:0043024">
    <property type="term" value="F:ribosomal small subunit binding"/>
    <property type="evidence" value="ECO:0007669"/>
    <property type="project" value="TreeGrafter"/>
</dbReference>
<keyword evidence="2 3" id="KW-0810">Translation regulation</keyword>
<comment type="function">
    <text evidence="3">Required for dimerization of active 70S ribosomes into 100S ribosomes in stationary phase; 100S ribosomes are translationally inactive and sometimes present during exponential growth.</text>
</comment>
<comment type="caution">
    <text evidence="6">The sequence shown here is derived from an EMBL/GenBank/DDBJ whole genome shotgun (WGS) entry which is preliminary data.</text>
</comment>
<evidence type="ECO:0000256" key="1">
    <source>
        <dbReference type="ARBA" id="ARBA00022490"/>
    </source>
</evidence>
<accession>A0A255GUW1</accession>
<evidence type="ECO:0000256" key="3">
    <source>
        <dbReference type="HAMAP-Rule" id="MF_00839"/>
    </source>
</evidence>
<dbReference type="OrthoDB" id="9794975at2"/>
<evidence type="ECO:0000256" key="4">
    <source>
        <dbReference type="SAM" id="MobiDB-lite"/>
    </source>
</evidence>
<dbReference type="InterPro" id="IPR032528">
    <property type="entry name" value="Ribosom_S30AE_C"/>
</dbReference>
<dbReference type="InterPro" id="IPR038416">
    <property type="entry name" value="Ribosom_S30AE_C_sf"/>
</dbReference>
<comment type="subunit">
    <text evidence="3">Interacts with 100S ribosomes.</text>
</comment>
<dbReference type="SUPFAM" id="SSF69754">
    <property type="entry name" value="Ribosome binding protein Y (YfiA homologue)"/>
    <property type="match status" value="1"/>
</dbReference>
<dbReference type="RefSeq" id="WP_094364713.1">
    <property type="nucleotide sequence ID" value="NZ_NMVQ01000034.1"/>
</dbReference>
<evidence type="ECO:0000259" key="5">
    <source>
        <dbReference type="Pfam" id="PF16321"/>
    </source>
</evidence>
<dbReference type="InterPro" id="IPR034694">
    <property type="entry name" value="HPF_long/plastid"/>
</dbReference>
<evidence type="ECO:0000313" key="6">
    <source>
        <dbReference type="EMBL" id="OYO19420.1"/>
    </source>
</evidence>
<proteinExistence type="inferred from homology"/>
<comment type="similarity">
    <text evidence="3">Belongs to the HPF/YfiA ribosome-associated protein family. Long HPF subfamily.</text>
</comment>
<dbReference type="Pfam" id="PF02482">
    <property type="entry name" value="Ribosomal_S30AE"/>
    <property type="match status" value="1"/>
</dbReference>
<dbReference type="InterPro" id="IPR050574">
    <property type="entry name" value="HPF/YfiA_ribosome-assoc"/>
</dbReference>
<protein>
    <recommendedName>
        <fullName evidence="3">Ribosome hibernation promoting factor</fullName>
        <shortName evidence="3">HPF</shortName>
    </recommendedName>
</protein>
<feature type="region of interest" description="Disordered" evidence="4">
    <location>
        <begin position="94"/>
        <end position="132"/>
    </location>
</feature>
<feature type="compositionally biased region" description="Basic residues" evidence="4">
    <location>
        <begin position="94"/>
        <end position="105"/>
    </location>
</feature>
<dbReference type="GO" id="GO:0022627">
    <property type="term" value="C:cytosolic small ribosomal subunit"/>
    <property type="evidence" value="ECO:0007669"/>
    <property type="project" value="TreeGrafter"/>
</dbReference>